<dbReference type="OrthoDB" id="8182951at2759"/>
<proteinExistence type="predicted"/>
<evidence type="ECO:0000256" key="1">
    <source>
        <dbReference type="SAM" id="SignalP"/>
    </source>
</evidence>
<evidence type="ECO:0008006" key="4">
    <source>
        <dbReference type="Google" id="ProtNLM"/>
    </source>
</evidence>
<reference evidence="2" key="1">
    <citation type="submission" date="2021-01" db="UniProtKB">
        <authorList>
            <consortium name="EnsemblMetazoa"/>
        </authorList>
    </citation>
    <scope>IDENTIFICATION</scope>
</reference>
<keyword evidence="3" id="KW-1185">Reference proteome</keyword>
<sequence length="221" mass="24594">MRTRWIGLSMLLLAAILPILRSLKINATGGEPSKSRTIVCPNDPPNTLTRLLGVICEKSSDCQFLGTDQRCCKGICRKGNEPPIYEPPHGDVLGIRRKCPSYTFPERLPVKRCSKDEDCEGLNRICCPDKKDRLLYCRTAAPIWSELPFPENIDTLKTLVGFVQCQPAPPSIIDIFARPCNRTLDCVPNLCCQEGSKKICRPPKRSVLSLAVQATTRLIKG</sequence>
<organism evidence="2 3">
    <name type="scientific">Nasonia vitripennis</name>
    <name type="common">Parasitic wasp</name>
    <dbReference type="NCBI Taxonomy" id="7425"/>
    <lineage>
        <taxon>Eukaryota</taxon>
        <taxon>Metazoa</taxon>
        <taxon>Ecdysozoa</taxon>
        <taxon>Arthropoda</taxon>
        <taxon>Hexapoda</taxon>
        <taxon>Insecta</taxon>
        <taxon>Pterygota</taxon>
        <taxon>Neoptera</taxon>
        <taxon>Endopterygota</taxon>
        <taxon>Hymenoptera</taxon>
        <taxon>Apocrita</taxon>
        <taxon>Proctotrupomorpha</taxon>
        <taxon>Chalcidoidea</taxon>
        <taxon>Pteromalidae</taxon>
        <taxon>Pteromalinae</taxon>
        <taxon>Nasonia</taxon>
    </lineage>
</organism>
<evidence type="ECO:0000313" key="3">
    <source>
        <dbReference type="Proteomes" id="UP000002358"/>
    </source>
</evidence>
<dbReference type="EnsemblMetazoa" id="XM_031929275">
    <property type="protein sequence ID" value="XP_031785135"/>
    <property type="gene ID" value="LOC100678038"/>
</dbReference>
<feature type="chain" id="PRO_5029573658" description="WAP domain-containing protein" evidence="1">
    <location>
        <begin position="23"/>
        <end position="221"/>
    </location>
</feature>
<keyword evidence="1" id="KW-0732">Signal</keyword>
<evidence type="ECO:0000313" key="2">
    <source>
        <dbReference type="EnsemblMetazoa" id="XP_031785135"/>
    </source>
</evidence>
<feature type="signal peptide" evidence="1">
    <location>
        <begin position="1"/>
        <end position="22"/>
    </location>
</feature>
<protein>
    <recommendedName>
        <fullName evidence="4">WAP domain-containing protein</fullName>
    </recommendedName>
</protein>
<gene>
    <name evidence="2" type="primary">100678038</name>
</gene>
<accession>A0A7M7QC03</accession>
<name>A0A7M7QC03_NASVI</name>
<dbReference type="Proteomes" id="UP000002358">
    <property type="component" value="Chromosome 4"/>
</dbReference>
<dbReference type="AlphaFoldDB" id="A0A7M7QC03"/>